<organism evidence="3 4">
    <name type="scientific">Parascardovia denticolens DSM 10105 = JCM 12538</name>
    <dbReference type="NCBI Taxonomy" id="864564"/>
    <lineage>
        <taxon>Bacteria</taxon>
        <taxon>Bacillati</taxon>
        <taxon>Actinomycetota</taxon>
        <taxon>Actinomycetes</taxon>
        <taxon>Bifidobacteriales</taxon>
        <taxon>Bifidobacteriaceae</taxon>
        <taxon>Parascardovia</taxon>
    </lineage>
</organism>
<keyword evidence="4" id="KW-1185">Reference proteome</keyword>
<feature type="region of interest" description="Disordered" evidence="1">
    <location>
        <begin position="1"/>
        <end position="59"/>
    </location>
</feature>
<feature type="domain" description="Calcineurin-like phosphoesterase" evidence="2">
    <location>
        <begin position="80"/>
        <end position="202"/>
    </location>
</feature>
<dbReference type="HOGENOM" id="CLU_629569_0_0_11"/>
<evidence type="ECO:0000313" key="3">
    <source>
        <dbReference type="EMBL" id="EFT82734.1"/>
    </source>
</evidence>
<dbReference type="EMBL" id="AEON01000002">
    <property type="protein sequence ID" value="EFT82734.1"/>
    <property type="molecule type" value="Genomic_DNA"/>
</dbReference>
<dbReference type="InterPro" id="IPR004843">
    <property type="entry name" value="Calcineurin-like_PHP"/>
</dbReference>
<reference evidence="3 4" key="1">
    <citation type="submission" date="2010-12" db="EMBL/GenBank/DDBJ databases">
        <authorList>
            <person name="Muzny D."/>
            <person name="Qin X."/>
            <person name="Buhay C."/>
            <person name="Dugan-Rocha S."/>
            <person name="Ding Y."/>
            <person name="Chen G."/>
            <person name="Hawes A."/>
            <person name="Holder M."/>
            <person name="Jhangiani S."/>
            <person name="Johnson A."/>
            <person name="Khan Z."/>
            <person name="Li Z."/>
            <person name="Liu W."/>
            <person name="Liu X."/>
            <person name="Perez L."/>
            <person name="Shen H."/>
            <person name="Wang Q."/>
            <person name="Watt J."/>
            <person name="Xi L."/>
            <person name="Xin Y."/>
            <person name="Zhou J."/>
            <person name="Deng J."/>
            <person name="Jiang H."/>
            <person name="Liu Y."/>
            <person name="Qu J."/>
            <person name="Song X.-Z."/>
            <person name="Zhang L."/>
            <person name="Villasana D."/>
            <person name="Johnson A."/>
            <person name="Liu J."/>
            <person name="Liyanage D."/>
            <person name="Lorensuhewa L."/>
            <person name="Robinson T."/>
            <person name="Song A."/>
            <person name="Song B.-B."/>
            <person name="Dinh H."/>
            <person name="Thornton R."/>
            <person name="Coyle M."/>
            <person name="Francisco L."/>
            <person name="Jackson L."/>
            <person name="Javaid M."/>
            <person name="Korchina V."/>
            <person name="Kovar C."/>
            <person name="Mata R."/>
            <person name="Mathew T."/>
            <person name="Ngo R."/>
            <person name="Nguyen L."/>
            <person name="Nguyen N."/>
            <person name="Okwuonu G."/>
            <person name="Ongeri F."/>
            <person name="Pham C."/>
            <person name="Simmons D."/>
            <person name="Wilczek-Boney K."/>
            <person name="Hale W."/>
            <person name="Jakkamsetti A."/>
            <person name="Pham P."/>
            <person name="Ruth R."/>
            <person name="San Lucas F."/>
            <person name="Warren J."/>
            <person name="Zhang J."/>
            <person name="Zhao Z."/>
            <person name="Zhou C."/>
            <person name="Zhu D."/>
            <person name="Lee S."/>
            <person name="Bess C."/>
            <person name="Blankenburg K."/>
            <person name="Forbes L."/>
            <person name="Fu Q."/>
            <person name="Gubbala S."/>
            <person name="Hirani K."/>
            <person name="Jayaseelan J.C."/>
            <person name="Lara F."/>
            <person name="Munidasa M."/>
            <person name="Palculict T."/>
            <person name="Patil S."/>
            <person name="Pu L.-L."/>
            <person name="Saada N."/>
            <person name="Tang L."/>
            <person name="Weissenberger G."/>
            <person name="Zhu Y."/>
            <person name="Hemphill L."/>
            <person name="Shang Y."/>
            <person name="Youmans B."/>
            <person name="Ayvaz T."/>
            <person name="Ross M."/>
            <person name="Santibanez J."/>
            <person name="Aqrawi P."/>
            <person name="Gross S."/>
            <person name="Joshi V."/>
            <person name="Fowler G."/>
            <person name="Nazareth L."/>
            <person name="Reid J."/>
            <person name="Worley K."/>
            <person name="Petrosino J."/>
            <person name="Highlander S."/>
            <person name="Gibbs R."/>
        </authorList>
    </citation>
    <scope>NUCLEOTIDE SEQUENCE [LARGE SCALE GENOMIC DNA]</scope>
    <source>
        <strain evidence="3 4">DSM 10105</strain>
    </source>
</reference>
<name>E6K1U6_PARDN</name>
<dbReference type="Proteomes" id="UP000004946">
    <property type="component" value="Chromosome"/>
</dbReference>
<dbReference type="PANTHER" id="PTHR32440">
    <property type="entry name" value="PHOSPHATASE DCR2-RELATED-RELATED"/>
    <property type="match status" value="1"/>
</dbReference>
<proteinExistence type="predicted"/>
<sequence>MTGDTDIEAGDTGVGSGHDDQAGQAGRAGQVAQADQTGRTDQAGQIGQATQVAQSGPRPLAPLSVSATLGRLQFHKSDKFRILQLSDIQDGSSVSADTIRLIEAACDASRPDLVVFSGNQVAGYDSEFSQTATKRPWSSPWDLGLSETDRQAATDATRALVKKNIQTTTAPLVSRGIPFAVTYGNHDFQCGLDESVLDALYREVPGCCNPPSISADPAQAQNLPSSGLKGQVAYACEPGTFCLPVHDEDGAVVFLIVLLHSGTYALEGGCGSLSVDAREFLKDQPQKLDAQGIIFQNIPLPQYYRLLKPVPPTRAHAVEGYRTFSKTYYEIDPEKTVPGSYLGEGISCPDKDTGEFAIARDQGYFAISAGHDHRNGFAGSLEGVMLMATPTCGFGSYGPAPAKRAARLLEFDLRHPYEPRTQLLEFGDLVGKASSKKSYSFGANYVPQAGEEEYDLVRPLSRWERFIRAAKAFFRRQNKQD</sequence>
<dbReference type="eggNOG" id="COG1409">
    <property type="taxonomic scope" value="Bacteria"/>
</dbReference>
<dbReference type="InterPro" id="IPR029052">
    <property type="entry name" value="Metallo-depent_PP-like"/>
</dbReference>
<dbReference type="RefSeq" id="WP_006290697.1">
    <property type="nucleotide sequence ID" value="NZ_AP012333.1"/>
</dbReference>
<gene>
    <name evidence="3" type="ORF">HMPREF0620_1419</name>
</gene>
<comment type="caution">
    <text evidence="3">The sequence shown here is derived from an EMBL/GenBank/DDBJ whole genome shotgun (WGS) entry which is preliminary data.</text>
</comment>
<feature type="compositionally biased region" description="Polar residues" evidence="1">
    <location>
        <begin position="37"/>
        <end position="54"/>
    </location>
</feature>
<protein>
    <submittedName>
        <fullName evidence="3">Ser/Thr phosphatase family protein</fullName>
    </submittedName>
</protein>
<dbReference type="GO" id="GO:0005737">
    <property type="term" value="C:cytoplasm"/>
    <property type="evidence" value="ECO:0007669"/>
    <property type="project" value="TreeGrafter"/>
</dbReference>
<dbReference type="AlphaFoldDB" id="E6K1U6"/>
<dbReference type="SUPFAM" id="SSF56300">
    <property type="entry name" value="Metallo-dependent phosphatases"/>
    <property type="match status" value="1"/>
</dbReference>
<accession>E6K1U6</accession>
<evidence type="ECO:0000259" key="2">
    <source>
        <dbReference type="Pfam" id="PF00149"/>
    </source>
</evidence>
<dbReference type="GO" id="GO:0016788">
    <property type="term" value="F:hydrolase activity, acting on ester bonds"/>
    <property type="evidence" value="ECO:0007669"/>
    <property type="project" value="TreeGrafter"/>
</dbReference>
<feature type="compositionally biased region" description="Low complexity" evidence="1">
    <location>
        <begin position="22"/>
        <end position="36"/>
    </location>
</feature>
<dbReference type="Pfam" id="PF00149">
    <property type="entry name" value="Metallophos"/>
    <property type="match status" value="1"/>
</dbReference>
<evidence type="ECO:0000256" key="1">
    <source>
        <dbReference type="SAM" id="MobiDB-lite"/>
    </source>
</evidence>
<dbReference type="Gene3D" id="3.60.21.10">
    <property type="match status" value="1"/>
</dbReference>
<evidence type="ECO:0000313" key="4">
    <source>
        <dbReference type="Proteomes" id="UP000004946"/>
    </source>
</evidence>